<dbReference type="Gene3D" id="2.60.40.1110">
    <property type="match status" value="2"/>
</dbReference>
<dbReference type="CDD" id="cd10315">
    <property type="entry name" value="CBM41_pullulanase"/>
    <property type="match status" value="2"/>
</dbReference>
<dbReference type="Gene3D" id="2.60.40.1180">
    <property type="entry name" value="Golgi alpha-mannosidase II"/>
    <property type="match status" value="2"/>
</dbReference>
<dbReference type="SUPFAM" id="SSF51445">
    <property type="entry name" value="(Trans)glycosidases"/>
    <property type="match status" value="2"/>
</dbReference>
<keyword evidence="13" id="KW-1185">Reference proteome</keyword>
<evidence type="ECO:0000256" key="3">
    <source>
        <dbReference type="ARBA" id="ARBA00022801"/>
    </source>
</evidence>
<dbReference type="InterPro" id="IPR004193">
    <property type="entry name" value="Glyco_hydro_13_N"/>
</dbReference>
<evidence type="ECO:0000256" key="2">
    <source>
        <dbReference type="ARBA" id="ARBA00022729"/>
    </source>
</evidence>
<evidence type="ECO:0000256" key="4">
    <source>
        <dbReference type="ARBA" id="ARBA00022837"/>
    </source>
</evidence>
<feature type="compositionally biased region" description="Polar residues" evidence="10">
    <location>
        <begin position="2220"/>
        <end position="2237"/>
    </location>
</feature>
<evidence type="ECO:0000256" key="6">
    <source>
        <dbReference type="ARBA" id="ARBA00023965"/>
    </source>
</evidence>
<dbReference type="PANTHER" id="PTHR43002">
    <property type="entry name" value="GLYCOGEN DEBRANCHING ENZYME"/>
    <property type="match status" value="1"/>
</dbReference>
<dbReference type="PROSITE" id="PS51272">
    <property type="entry name" value="SLH"/>
    <property type="match status" value="2"/>
</dbReference>
<proteinExistence type="inferred from homology"/>
<dbReference type="EC" id="3.2.1.41" evidence="7"/>
<comment type="catalytic activity">
    <reaction evidence="6">
        <text>Hydrolysis of (1-&gt;6)-alpha-D-glucosidic linkages in pullulan, amylopectin and glycogen, and in the alpha- and beta-limit dextrins of amylopectin and glycogen.</text>
        <dbReference type="EC" id="3.2.1.41"/>
    </reaction>
</comment>
<evidence type="ECO:0000256" key="5">
    <source>
        <dbReference type="ARBA" id="ARBA00023295"/>
    </source>
</evidence>
<accession>A0ABT9VU30</accession>
<organism evidence="12 13">
    <name type="scientific">Caldalkalibacillus horti</name>
    <dbReference type="NCBI Taxonomy" id="77523"/>
    <lineage>
        <taxon>Bacteria</taxon>
        <taxon>Bacillati</taxon>
        <taxon>Bacillota</taxon>
        <taxon>Bacilli</taxon>
        <taxon>Bacillales</taxon>
        <taxon>Bacillaceae</taxon>
        <taxon>Caldalkalibacillus</taxon>
    </lineage>
</organism>
<keyword evidence="4" id="KW-0106">Calcium</keyword>
<protein>
    <recommendedName>
        <fullName evidence="7">pullulanase</fullName>
        <ecNumber evidence="7">3.2.1.41</ecNumber>
    </recommendedName>
    <alternativeName>
        <fullName evidence="8">Alpha-dextrin endo-1,6-alpha-glucosidase</fullName>
    </alternativeName>
    <alternativeName>
        <fullName evidence="9">Pullulan 6-glucanohydrolase</fullName>
    </alternativeName>
</protein>
<dbReference type="EMBL" id="JAUSTY010000001">
    <property type="protein sequence ID" value="MDQ0164498.1"/>
    <property type="molecule type" value="Genomic_DNA"/>
</dbReference>
<dbReference type="Pfam" id="PF00128">
    <property type="entry name" value="Alpha-amylase"/>
    <property type="match status" value="2"/>
</dbReference>
<dbReference type="InterPro" id="IPR013780">
    <property type="entry name" value="Glyco_hydro_b"/>
</dbReference>
<dbReference type="GO" id="GO:0051060">
    <property type="term" value="F:pullulanase activity"/>
    <property type="evidence" value="ECO:0007669"/>
    <property type="project" value="UniProtKB-EC"/>
</dbReference>
<dbReference type="Pfam" id="PF21653">
    <property type="entry name" value="pulA_all-beta"/>
    <property type="match status" value="1"/>
</dbReference>
<dbReference type="InterPro" id="IPR005323">
    <property type="entry name" value="CBM41_pullulanase"/>
</dbReference>
<keyword evidence="3 12" id="KW-0378">Hydrolase</keyword>
<dbReference type="Pfam" id="PF02368">
    <property type="entry name" value="Big_2"/>
    <property type="match status" value="2"/>
</dbReference>
<evidence type="ECO:0000313" key="12">
    <source>
        <dbReference type="EMBL" id="MDQ0164498.1"/>
    </source>
</evidence>
<keyword evidence="2" id="KW-0732">Signal</keyword>
<evidence type="ECO:0000259" key="11">
    <source>
        <dbReference type="PROSITE" id="PS51272"/>
    </source>
</evidence>
<dbReference type="SMART" id="SM00642">
    <property type="entry name" value="Aamy"/>
    <property type="match status" value="1"/>
</dbReference>
<dbReference type="InterPro" id="IPR014756">
    <property type="entry name" value="Ig_E-set"/>
</dbReference>
<dbReference type="InterPro" id="IPR013783">
    <property type="entry name" value="Ig-like_fold"/>
</dbReference>
<evidence type="ECO:0000256" key="8">
    <source>
        <dbReference type="ARBA" id="ARBA00029618"/>
    </source>
</evidence>
<evidence type="ECO:0000256" key="7">
    <source>
        <dbReference type="ARBA" id="ARBA00024062"/>
    </source>
</evidence>
<dbReference type="InterPro" id="IPR017853">
    <property type="entry name" value="GH"/>
</dbReference>
<dbReference type="InterPro" id="IPR001119">
    <property type="entry name" value="SLH_dom"/>
</dbReference>
<dbReference type="InterPro" id="IPR003343">
    <property type="entry name" value="Big_2"/>
</dbReference>
<dbReference type="InterPro" id="IPR045857">
    <property type="entry name" value="O16G_dom_2"/>
</dbReference>
<evidence type="ECO:0000313" key="13">
    <source>
        <dbReference type="Proteomes" id="UP001235840"/>
    </source>
</evidence>
<dbReference type="RefSeq" id="WP_307390167.1">
    <property type="nucleotide sequence ID" value="NZ_BAAADK010000021.1"/>
</dbReference>
<feature type="domain" description="SLH" evidence="11">
    <location>
        <begin position="2426"/>
        <end position="2489"/>
    </location>
</feature>
<dbReference type="InterPro" id="IPR006047">
    <property type="entry name" value="GH13_cat_dom"/>
</dbReference>
<reference evidence="12 13" key="1">
    <citation type="submission" date="2023-07" db="EMBL/GenBank/DDBJ databases">
        <title>Genomic Encyclopedia of Type Strains, Phase IV (KMG-IV): sequencing the most valuable type-strain genomes for metagenomic binning, comparative biology and taxonomic classification.</title>
        <authorList>
            <person name="Goeker M."/>
        </authorList>
    </citation>
    <scope>NUCLEOTIDE SEQUENCE [LARGE SCALE GENOMIC DNA]</scope>
    <source>
        <strain evidence="12 13">DSM 12751</strain>
    </source>
</reference>
<dbReference type="Gene3D" id="3.20.20.80">
    <property type="entry name" value="Glycosidases"/>
    <property type="match status" value="2"/>
</dbReference>
<dbReference type="CDD" id="cd02860">
    <property type="entry name" value="E_set_Pullulanase"/>
    <property type="match status" value="1"/>
</dbReference>
<evidence type="ECO:0000256" key="10">
    <source>
        <dbReference type="SAM" id="MobiDB-lite"/>
    </source>
</evidence>
<keyword evidence="5 12" id="KW-0326">Glycosidase</keyword>
<dbReference type="SUPFAM" id="SSF49373">
    <property type="entry name" value="Invasin/intimin cell-adhesion fragments"/>
    <property type="match status" value="2"/>
</dbReference>
<dbReference type="SMART" id="SM00635">
    <property type="entry name" value="BID_2"/>
    <property type="match status" value="2"/>
</dbReference>
<feature type="compositionally biased region" description="Pro residues" evidence="10">
    <location>
        <begin position="2202"/>
        <end position="2212"/>
    </location>
</feature>
<dbReference type="InterPro" id="IPR032812">
    <property type="entry name" value="SbsA_Ig"/>
</dbReference>
<dbReference type="SUPFAM" id="SSF81296">
    <property type="entry name" value="E set domains"/>
    <property type="match status" value="1"/>
</dbReference>
<dbReference type="NCBIfam" id="TIGR02104">
    <property type="entry name" value="pulA_typeI"/>
    <property type="match status" value="1"/>
</dbReference>
<dbReference type="Pfam" id="PF00395">
    <property type="entry name" value="SLH"/>
    <property type="match status" value="2"/>
</dbReference>
<dbReference type="Pfam" id="PF13205">
    <property type="entry name" value="Big_5"/>
    <property type="match status" value="1"/>
</dbReference>
<dbReference type="Gene3D" id="3.90.400.10">
    <property type="entry name" value="Oligo-1,6-glucosidase, Domain 2"/>
    <property type="match status" value="1"/>
</dbReference>
<dbReference type="SUPFAM" id="SSF49452">
    <property type="entry name" value="Starch-binding domain-like"/>
    <property type="match status" value="2"/>
</dbReference>
<dbReference type="SUPFAM" id="SSF51011">
    <property type="entry name" value="Glycosyl hydrolase domain"/>
    <property type="match status" value="1"/>
</dbReference>
<dbReference type="InterPro" id="IPR011840">
    <property type="entry name" value="PulA_typeI"/>
</dbReference>
<dbReference type="Gene3D" id="2.60.40.1080">
    <property type="match status" value="2"/>
</dbReference>
<sequence>MRNKMKKWTALGLFFVMIFSLLPFYPTNITLAVLEDGVIQVDGFKDSAWETVEQLAYSEEDGWESFSISDLRLSNDSQYLYYWVGAKHVPNWGEEGQYVNIALQINDENSTVSSNPWNYQYNYSGMENKPQLHIMHRLQNDNEVNGAAVYHASDLTNPLLSTWTELKGAEFAVDRLHGFEGKIPLAELGLSNGDEIKAHVVLGGNNEHEHGAFDVLPRADNQIASSWNESGDRQNIQSTYSSAYTIEGMENKLRMTSMTPAHESMDISTSLEEVVIEFNDTITLVNSEKSPSVVEGVYGFSDSIGEPIDYTDVTKSVQVDENRLILELEQPLKYAQSYSIVLPEGTISGKIEGDWTEDVIFTFTTEWDPSLLTTYKVNYFRYDGQQSQWDMWTWADGQDGKAVKFADTTEDGFAVAEFKLPAPSIQVITRPGNWSEQEPPRRITAAEGEKEVEVWLIQDVNQVFYTKEEADTSPRVRAAHMDSLRYINAVTTHEVTEDELVQFKLVDIATNAEIPINAQKTGDKAIRISIESTEQLDVRKRYELKSEYFTGVHVTMRTVLDDPSFYYSEDDLGLTYTASQSAFKIWAPTAEEVSLHLYDDAGEFNEQGQVTDHTGGESVAMERNEQGVWSTTVHGDLSDRYYMYNVAFADGTDEYAVDPYARAVAANGARTAIVDLKQTNPEQWELDRKPTLVQATDAVIYELHVRDFSVDVASEIEHKGKYKAFTESGLQDDQGNSLGIDHLKELGVTHVHLLPVYDFKTVNELTVNDPNSTENKFNWGYDPQNYNVPEGSYSTDPTDPTNRIIEFKEMVQALHENGIGVIMDVVYNHTFNVEDGPFNNIVPGYYYRTNDAGIITNGSGVGNEIASERPMVRKYIKESVRYWAEEYNIDGFRFDLMGLIDTTTMKELTQELHEQVDPNLIIYGEPWTGGSSPLTEQTLKGSQKGLNFAVFNDHLRGAIKGDSDGAGKGFATGESGHESGIVTGLRGAITDFTDGPTETINYVTAHDNLNLWDKVITTQGLRDDVGFLNILDGELLDGGNVDEAVAAADPYKYVDEADLFANETIRRSLLANGIVLTSQGIPFIHAGDELLRSKYGDHNSYKSPDSVNQIRWENKARFTLVYEYYQGLIELRQKHPAFRMSTKEQIEQNLEVYQQEGQIVAFTLKDFANQDTWQNIVVIYNGNNTASTASLPAISSDWNVVVNDHRAGVETIETITGNEVSVPALSMMVLYDQASEYTSTPATIDLELGTVALEVGQQRAAKATVRDQRGNPLTDQEMTWHSSDSSVATISNHGRITALSNGQTRIRVTSGELVAEANLLVERLVPTEIEIKGDPVLYEGQTNQLRAEVKDQHGQLIQNPQVTWSSGNSQIAEVNAFGRVTGVSAGIVDIHASAGDIEDIWQVEVKPYVKRYIQLQYERANQDYDGWNLWVWGTGVQEDRIDFEEVRNGKAVANIEIAPGVTRIGFIVRLNDWEQKDTDEDRFIQVDPNDDFVKVLVQSGQSQYNQVPSVQGPVLDDGSITFYYRDPELFRHDQMGTIDEVMLQVNEESFEMSYDEGAERFYYTWHEVEEGTYPYTFIVTRAGQTEEVTDPYNTRNGVSEVTYGKPELEVSASILPTEIHHDQNAVLTVNVDGEGSSSISKVYADLTMLGGEAQVELDKELLSQSIAVQNSVGAGQKEIPITVVDEFGNSHRTKTQLNVVPKVYESEMDFDWDEARIYFMLTDRFYNGDPTNDNPNGENYDTTHLETYHGGDLRGIIEKLDYLEALGINTIWITPIVDNIDFNVGEGQPWEYQYAYHGYWAKDFTKIDEHLGDLDTLKELIDQAHDRGIKLMVDVVLNHAGYGMKVTDENVNEVTNFPTAEDQERFRDIIRTEPGSGDITGELAGLPDFETENPAVREQIIQWQVDWLERARTDRGDTIDYFRVDTVKHVESTTWKAFKNALTTVQPEFKLIGESFGDDVANQNGYLRSGQMDSLLDFTFKHKAQAFVNGDIDAVEEYLQYRNEQMDNTATLGQFLSSHDEDGFLSEYVDGDEGKLKVAAALQITAKGQPVIYYGEELGHSGRNANFDQDILGENRRPMPWDKVEEKADLLEHYSKLLNIRGDYSEIFSRGSRKQVAGGSEEGYSLFQRAYEGNSIYVGLNTDTEAKDVTFHTDLAKGTEVVDVFHNKTYEVNGAGELTVMLPDRDQGGTVILVPNAESEPGPKPNPEPNPDPVDENLEQETGGQNPTDSRQPNEQYIANPKVDQEGNIRVKVNDGVDKVILPAKAEAFDNNHTLIVEGAGITLEIPSGVLLQLQQLVTEDELNEAEIVLEISEVESTTLHSLLQSASGLEGAQLQKAGAAFDIHLAIFTKDGSIHAAQELGEAIVLKLQADKDQQETRNITGIYQLNDSGELKYVFGQGIDVDSPSDKVLMGDVKHLSMYIVASYTKDFADIPVEHQAAAAIQELAARQIIKGVTLDTFAPEHKLTRAEFTTLIVRVLGLSSSNPSALNFTDVSEHSWYTESVAAAYEAGLIQGRTNERFDPNSALSYEEINAILERVYLSIGSSGADQLKLPLDQKDSKREITRAEVAQILFQLIGTDL</sequence>
<dbReference type="Gene3D" id="2.60.40.10">
    <property type="entry name" value="Immunoglobulins"/>
    <property type="match status" value="1"/>
</dbReference>
<evidence type="ECO:0000256" key="1">
    <source>
        <dbReference type="ARBA" id="ARBA00008061"/>
    </source>
</evidence>
<dbReference type="CDD" id="cd11341">
    <property type="entry name" value="AmyAc_Pullulanase_LD-like"/>
    <property type="match status" value="1"/>
</dbReference>
<dbReference type="InterPro" id="IPR008964">
    <property type="entry name" value="Invasin/intimin_cell_adhesion"/>
</dbReference>
<dbReference type="Proteomes" id="UP001235840">
    <property type="component" value="Unassembled WGS sequence"/>
</dbReference>
<comment type="similarity">
    <text evidence="1">Belongs to the glycosyl hydrolase 13 family.</text>
</comment>
<dbReference type="Pfam" id="PF02922">
    <property type="entry name" value="CBM_48"/>
    <property type="match status" value="1"/>
</dbReference>
<dbReference type="Pfam" id="PF03714">
    <property type="entry name" value="PUD"/>
    <property type="match status" value="2"/>
</dbReference>
<dbReference type="InterPro" id="IPR013784">
    <property type="entry name" value="Carb-bd-like_fold"/>
</dbReference>
<feature type="domain" description="SLH" evidence="11">
    <location>
        <begin position="2490"/>
        <end position="2550"/>
    </location>
</feature>
<feature type="region of interest" description="Disordered" evidence="10">
    <location>
        <begin position="2193"/>
        <end position="2245"/>
    </location>
</feature>
<dbReference type="InterPro" id="IPR049117">
    <property type="entry name" value="pulA_all-beta"/>
</dbReference>
<name>A0ABT9VU30_9BACI</name>
<comment type="caution">
    <text evidence="12">The sequence shown here is derived from an EMBL/GenBank/DDBJ whole genome shotgun (WGS) entry which is preliminary data.</text>
</comment>
<gene>
    <name evidence="12" type="ORF">J2S11_000397</name>
</gene>
<evidence type="ECO:0000256" key="9">
    <source>
        <dbReference type="ARBA" id="ARBA00031076"/>
    </source>
</evidence>